<dbReference type="EMBL" id="JAHESF010000007">
    <property type="protein sequence ID" value="MBT1697017.1"/>
    <property type="molecule type" value="Genomic_DNA"/>
</dbReference>
<dbReference type="Proteomes" id="UP001319200">
    <property type="component" value="Unassembled WGS sequence"/>
</dbReference>
<keyword evidence="2" id="KW-1185">Reference proteome</keyword>
<protein>
    <submittedName>
        <fullName evidence="1">Uncharacterized protein</fullName>
    </submittedName>
</protein>
<reference evidence="1 2" key="1">
    <citation type="submission" date="2021-05" db="EMBL/GenBank/DDBJ databases">
        <title>A Polyphasic approach of four new species of the genus Ohtaekwangia: Ohtaekwangia histidinii sp. nov., Ohtaekwangia cretensis sp. nov., Ohtaekwangia indiensis sp. nov., Ohtaekwangia reichenbachii sp. nov. from diverse environment.</title>
        <authorList>
            <person name="Octaviana S."/>
        </authorList>
    </citation>
    <scope>NUCLEOTIDE SEQUENCE [LARGE SCALE GENOMIC DNA]</scope>
    <source>
        <strain evidence="1 2">PWU4</strain>
    </source>
</reference>
<comment type="caution">
    <text evidence="1">The sequence shown here is derived from an EMBL/GenBank/DDBJ whole genome shotgun (WGS) entry which is preliminary data.</text>
</comment>
<sequence length="161" mass="19750">MNDHELHYWNTIQEFELDDDEAMLMFSDRLAKENGWSKIFAIRAIEEYKKFMFLICISQQPLTPSEEVDQVWHLHLLYTRSYWKEFCTEVLKREVHHGPTRGGPEESDKFNDWYAQTLLLYKQKFQHDPPPDLWPPPHLRFRYTNFCRIDLRRYWIVKKPI</sequence>
<name>A0AAP2DL95_9BACT</name>
<organism evidence="1 2">
    <name type="scientific">Chryseosolibacter histidini</name>
    <dbReference type="NCBI Taxonomy" id="2782349"/>
    <lineage>
        <taxon>Bacteria</taxon>
        <taxon>Pseudomonadati</taxon>
        <taxon>Bacteroidota</taxon>
        <taxon>Cytophagia</taxon>
        <taxon>Cytophagales</taxon>
        <taxon>Chryseotaleaceae</taxon>
        <taxon>Chryseosolibacter</taxon>
    </lineage>
</organism>
<gene>
    <name evidence="1" type="ORF">KK083_09040</name>
</gene>
<evidence type="ECO:0000313" key="1">
    <source>
        <dbReference type="EMBL" id="MBT1697017.1"/>
    </source>
</evidence>
<proteinExistence type="predicted"/>
<dbReference type="AlphaFoldDB" id="A0AAP2DL95"/>
<evidence type="ECO:0000313" key="2">
    <source>
        <dbReference type="Proteomes" id="UP001319200"/>
    </source>
</evidence>
<accession>A0AAP2DL95</accession>